<name>A0AAV4ZGX8_9HYPH</name>
<evidence type="ECO:0000313" key="2">
    <source>
        <dbReference type="Proteomes" id="UP001055247"/>
    </source>
</evidence>
<protein>
    <submittedName>
        <fullName evidence="1">Uncharacterized protein</fullName>
    </submittedName>
</protein>
<dbReference type="AlphaFoldDB" id="A0AAV4ZGX8"/>
<accession>A0AAV4ZGX8</accession>
<proteinExistence type="predicted"/>
<reference evidence="1" key="2">
    <citation type="submission" date="2021-08" db="EMBL/GenBank/DDBJ databases">
        <authorList>
            <person name="Tani A."/>
            <person name="Ola A."/>
            <person name="Ogura Y."/>
            <person name="Katsura K."/>
            <person name="Hayashi T."/>
        </authorList>
    </citation>
    <scope>NUCLEOTIDE SEQUENCE</scope>
    <source>
        <strain evidence="1">DSM 16372</strain>
    </source>
</reference>
<organism evidence="1 2">
    <name type="scientific">Methylobacterium hispanicum</name>
    <dbReference type="NCBI Taxonomy" id="270350"/>
    <lineage>
        <taxon>Bacteria</taxon>
        <taxon>Pseudomonadati</taxon>
        <taxon>Pseudomonadota</taxon>
        <taxon>Alphaproteobacteria</taxon>
        <taxon>Hyphomicrobiales</taxon>
        <taxon>Methylobacteriaceae</taxon>
        <taxon>Methylobacterium</taxon>
    </lineage>
</organism>
<evidence type="ECO:0000313" key="1">
    <source>
        <dbReference type="EMBL" id="GJD87694.1"/>
    </source>
</evidence>
<dbReference type="EMBL" id="BPQO01000004">
    <property type="protein sequence ID" value="GJD87694.1"/>
    <property type="molecule type" value="Genomic_DNA"/>
</dbReference>
<comment type="caution">
    <text evidence="1">The sequence shown here is derived from an EMBL/GenBank/DDBJ whole genome shotgun (WGS) entry which is preliminary data.</text>
</comment>
<dbReference type="RefSeq" id="WP_238229690.1">
    <property type="nucleotide sequence ID" value="NZ_BPQO01000004.1"/>
</dbReference>
<gene>
    <name evidence="1" type="ORF">BHAOGJBA_1199</name>
</gene>
<reference evidence="1" key="1">
    <citation type="journal article" date="2016" name="Front. Microbiol.">
        <title>Genome Sequence of the Piezophilic, Mesophilic Sulfate-Reducing Bacterium Desulfovibrio indicus J2T.</title>
        <authorList>
            <person name="Cao J."/>
            <person name="Maignien L."/>
            <person name="Shao Z."/>
            <person name="Alain K."/>
            <person name="Jebbar M."/>
        </authorList>
    </citation>
    <scope>NUCLEOTIDE SEQUENCE</scope>
    <source>
        <strain evidence="1">DSM 16372</strain>
    </source>
</reference>
<dbReference type="Proteomes" id="UP001055247">
    <property type="component" value="Unassembled WGS sequence"/>
</dbReference>
<keyword evidence="2" id="KW-1185">Reference proteome</keyword>
<sequence length="354" mass="38975">MIVEVDVRYRAKVRLHGERAERLRIVQERVPFEVLELTGAEVVCRWNAPTLRSAFAGDHETTTSEVLGADGGFYRRVAGRPGSPDTLRAMLERQRVFAVPDGDEFDLAGGVHRPTETVDLSKAAVAAIESHDRRRWVGRLEKRIAGFALVDGAFCRRRSEPVLVAGMNDAGLPGRLYMERIGRPVGRPTVVLAWSDDVLDGSAGRGVFRLDRLDAAVAFAAAYAGGPTDDVKVSARFELLAPHLLRLDDEVFALSAAARQAVRHMSAHLTDLPRPIVDAAFDLRDMLSTSVVRHDLLVDAVGRVVENLRPIVEDPDTERDVHTLRQVLEEMDEALERVSAARPTETASPWIAAS</sequence>